<evidence type="ECO:0000313" key="2">
    <source>
        <dbReference type="Proteomes" id="UP000242715"/>
    </source>
</evidence>
<sequence length="68" mass="7391">MQGSKTCDINVATSAAGMEFPARQRDYITSFRCSIRDTNGEFVSAYSGWTQPIFLAHEGEGLGSLEAI</sequence>
<accession>A0A2Z6N6Z0</accession>
<dbReference type="AlphaFoldDB" id="A0A2Z6N6Z0"/>
<proteinExistence type="predicted"/>
<evidence type="ECO:0000313" key="1">
    <source>
        <dbReference type="EMBL" id="GAU31675.1"/>
    </source>
</evidence>
<protein>
    <submittedName>
        <fullName evidence="1">Uncharacterized protein</fullName>
    </submittedName>
</protein>
<name>A0A2Z6N6Z0_TRISU</name>
<dbReference type="EMBL" id="DF973464">
    <property type="protein sequence ID" value="GAU31675.1"/>
    <property type="molecule type" value="Genomic_DNA"/>
</dbReference>
<dbReference type="Proteomes" id="UP000242715">
    <property type="component" value="Unassembled WGS sequence"/>
</dbReference>
<organism evidence="1 2">
    <name type="scientific">Trifolium subterraneum</name>
    <name type="common">Subterranean clover</name>
    <dbReference type="NCBI Taxonomy" id="3900"/>
    <lineage>
        <taxon>Eukaryota</taxon>
        <taxon>Viridiplantae</taxon>
        <taxon>Streptophyta</taxon>
        <taxon>Embryophyta</taxon>
        <taxon>Tracheophyta</taxon>
        <taxon>Spermatophyta</taxon>
        <taxon>Magnoliopsida</taxon>
        <taxon>eudicotyledons</taxon>
        <taxon>Gunneridae</taxon>
        <taxon>Pentapetalae</taxon>
        <taxon>rosids</taxon>
        <taxon>fabids</taxon>
        <taxon>Fabales</taxon>
        <taxon>Fabaceae</taxon>
        <taxon>Papilionoideae</taxon>
        <taxon>50 kb inversion clade</taxon>
        <taxon>NPAAA clade</taxon>
        <taxon>Hologalegina</taxon>
        <taxon>IRL clade</taxon>
        <taxon>Trifolieae</taxon>
        <taxon>Trifolium</taxon>
    </lineage>
</organism>
<gene>
    <name evidence="1" type="ORF">TSUD_222790</name>
</gene>
<reference evidence="2" key="1">
    <citation type="journal article" date="2017" name="Front. Plant Sci.">
        <title>Climate Clever Clovers: New Paradigm to Reduce the Environmental Footprint of Ruminants by Breeding Low Methanogenic Forages Utilizing Haplotype Variation.</title>
        <authorList>
            <person name="Kaur P."/>
            <person name="Appels R."/>
            <person name="Bayer P.E."/>
            <person name="Keeble-Gagnere G."/>
            <person name="Wang J."/>
            <person name="Hirakawa H."/>
            <person name="Shirasawa K."/>
            <person name="Vercoe P."/>
            <person name="Stefanova K."/>
            <person name="Durmic Z."/>
            <person name="Nichols P."/>
            <person name="Revell C."/>
            <person name="Isobe S.N."/>
            <person name="Edwards D."/>
            <person name="Erskine W."/>
        </authorList>
    </citation>
    <scope>NUCLEOTIDE SEQUENCE [LARGE SCALE GENOMIC DNA]</scope>
    <source>
        <strain evidence="2">cv. Daliak</strain>
    </source>
</reference>
<keyword evidence="2" id="KW-1185">Reference proteome</keyword>